<name>A0ACC2NEC3_9HYME</name>
<evidence type="ECO:0000313" key="1">
    <source>
        <dbReference type="EMBL" id="KAJ8669123.1"/>
    </source>
</evidence>
<accession>A0ACC2NEC3</accession>
<dbReference type="EMBL" id="CM056743">
    <property type="protein sequence ID" value="KAJ8669123.1"/>
    <property type="molecule type" value="Genomic_DNA"/>
</dbReference>
<evidence type="ECO:0000313" key="2">
    <source>
        <dbReference type="Proteomes" id="UP001239111"/>
    </source>
</evidence>
<dbReference type="Proteomes" id="UP001239111">
    <property type="component" value="Chromosome 3"/>
</dbReference>
<comment type="caution">
    <text evidence="1">The sequence shown here is derived from an EMBL/GenBank/DDBJ whole genome shotgun (WGS) entry which is preliminary data.</text>
</comment>
<organism evidence="1 2">
    <name type="scientific">Eretmocerus hayati</name>
    <dbReference type="NCBI Taxonomy" id="131215"/>
    <lineage>
        <taxon>Eukaryota</taxon>
        <taxon>Metazoa</taxon>
        <taxon>Ecdysozoa</taxon>
        <taxon>Arthropoda</taxon>
        <taxon>Hexapoda</taxon>
        <taxon>Insecta</taxon>
        <taxon>Pterygota</taxon>
        <taxon>Neoptera</taxon>
        <taxon>Endopterygota</taxon>
        <taxon>Hymenoptera</taxon>
        <taxon>Apocrita</taxon>
        <taxon>Proctotrupomorpha</taxon>
        <taxon>Chalcidoidea</taxon>
        <taxon>Aphelinidae</taxon>
        <taxon>Aphelininae</taxon>
        <taxon>Eretmocerus</taxon>
    </lineage>
</organism>
<protein>
    <submittedName>
        <fullName evidence="1">Uncharacterized protein</fullName>
    </submittedName>
</protein>
<reference evidence="1" key="1">
    <citation type="submission" date="2023-04" db="EMBL/GenBank/DDBJ databases">
        <title>A chromosome-level genome assembly of the parasitoid wasp Eretmocerus hayati.</title>
        <authorList>
            <person name="Zhong Y."/>
            <person name="Liu S."/>
            <person name="Liu Y."/>
        </authorList>
    </citation>
    <scope>NUCLEOTIDE SEQUENCE</scope>
    <source>
        <strain evidence="1">ZJU_SS_LIU_2023</strain>
    </source>
</reference>
<proteinExistence type="predicted"/>
<gene>
    <name evidence="1" type="ORF">QAD02_000382</name>
</gene>
<keyword evidence="2" id="KW-1185">Reference proteome</keyword>
<sequence length="499" mass="57278">MCSVAGCLSRSCNNSGLSFHKFPPPNGSLVKLYDCFGNQILIDQLTAWKRVLNINKLTTSLRVCSLHFRKDDYLFPDVHYSTKRPLLTKTAVPLCNLMDEPQLWSVQGCTEENERLNSMENSEILHVEGSRGLNVIRNGKQAINHSHQYSGRVTSKRSIQESENECQGSTPSSKGMSEREGQSLYTKMQKIQDQQDQNMCQDGLDGVYVKQEKELEASDQDEDHDSESEDERDLRKWIIETEIPHHHSDELLKILRRKKMPNLPATTKIFLLKDSHFFFDDVDRLESEVRVGKGTLSNENEGSGDSNHTISIASQSNPRASEIANVNCKTAFEVAVMHQLEQLHQEVKCLSKDQKVCKVLLNDLVNRSGFQDFKEKHDIDIPIKDVDEFLQFNNKLMSDQSLKRDLCEEFKTCLDKHLSITRTFVGIMKKFMSKDVALKFTAVRESRDGKKIPFQQLEFCKCMYGFIRARRMMTMKIATNDGELRQALSEVFTNVKKWT</sequence>